<dbReference type="GO" id="GO:0006635">
    <property type="term" value="P:fatty acid beta-oxidation"/>
    <property type="evidence" value="ECO:0007669"/>
    <property type="project" value="TreeGrafter"/>
</dbReference>
<dbReference type="PANTHER" id="PTHR11941">
    <property type="entry name" value="ENOYL-COA HYDRATASE-RELATED"/>
    <property type="match status" value="1"/>
</dbReference>
<dbReference type="AlphaFoldDB" id="A0A0E4C958"/>
<proteinExistence type="predicted"/>
<evidence type="ECO:0000313" key="2">
    <source>
        <dbReference type="Proteomes" id="UP000045545"/>
    </source>
</evidence>
<dbReference type="InterPro" id="IPR001753">
    <property type="entry name" value="Enoyl-CoA_hydra/iso"/>
</dbReference>
<accession>A0A0E4C958</accession>
<dbReference type="STRING" id="690567.2071"/>
<dbReference type="EMBL" id="CGIH01000032">
    <property type="protein sequence ID" value="CFX86706.1"/>
    <property type="molecule type" value="Genomic_DNA"/>
</dbReference>
<gene>
    <name evidence="1" type="ORF">2071</name>
</gene>
<dbReference type="CDD" id="cd06558">
    <property type="entry name" value="crotonase-like"/>
    <property type="match status" value="1"/>
</dbReference>
<dbReference type="GO" id="GO:0003824">
    <property type="term" value="F:catalytic activity"/>
    <property type="evidence" value="ECO:0007669"/>
    <property type="project" value="UniProtKB-ARBA"/>
</dbReference>
<dbReference type="RefSeq" id="WP_046498518.1">
    <property type="nucleotide sequence ID" value="NZ_CGIH01000032.1"/>
</dbReference>
<dbReference type="InterPro" id="IPR029045">
    <property type="entry name" value="ClpP/crotonase-like_dom_sf"/>
</dbReference>
<keyword evidence="2" id="KW-1185">Reference proteome</keyword>
<protein>
    <submittedName>
        <fullName evidence="1">Crotonase superfamily</fullName>
    </submittedName>
</protein>
<name>A0A0E4C958_9FIRM</name>
<dbReference type="OrthoDB" id="9807606at2"/>
<reference evidence="1 2" key="1">
    <citation type="submission" date="2015-03" db="EMBL/GenBank/DDBJ databases">
        <authorList>
            <person name="Murphy D."/>
        </authorList>
    </citation>
    <scope>NUCLEOTIDE SEQUENCE [LARGE SCALE GENOMIC DNA]</scope>
    <source>
        <strain evidence="1 2">OL-4</strain>
    </source>
</reference>
<evidence type="ECO:0000313" key="1">
    <source>
        <dbReference type="EMBL" id="CFX86706.1"/>
    </source>
</evidence>
<dbReference type="SUPFAM" id="SSF52096">
    <property type="entry name" value="ClpP/crotonase"/>
    <property type="match status" value="1"/>
</dbReference>
<dbReference type="Gene3D" id="3.90.226.10">
    <property type="entry name" value="2-enoyl-CoA Hydratase, Chain A, domain 1"/>
    <property type="match status" value="1"/>
</dbReference>
<sequence length="268" mass="29733">MYPYEKTFDHVVKVDKEGHIATITLDCPQNRNRLGEQLIEEYTDALNNVHWDKNIRAVIVRGTGDISFGPGDLKIIQSKLANSLPEGREVMYEISQMIKKMYTISKPIIGLAEGGCIGGGCNLLLSSDIVIASEKAYFWQVFVNYALSPDTGGLWALQRLVGPMKAKAIAMCGEPIGAQEALDLGMVYKVVPADQAYAEALELANKIASKSPVGVNHIKQISNRMHDYTMETYFQVEADYLCLGALSEDFKEANLADVEKRKPEYKGY</sequence>
<dbReference type="PANTHER" id="PTHR11941:SF54">
    <property type="entry name" value="ENOYL-COA HYDRATASE, MITOCHONDRIAL"/>
    <property type="match status" value="1"/>
</dbReference>
<dbReference type="Proteomes" id="UP000045545">
    <property type="component" value="Unassembled WGS sequence"/>
</dbReference>
<dbReference type="Pfam" id="PF00378">
    <property type="entry name" value="ECH_1"/>
    <property type="match status" value="1"/>
</dbReference>
<organism evidence="1 2">
    <name type="scientific">Syntrophomonas zehnderi OL-4</name>
    <dbReference type="NCBI Taxonomy" id="690567"/>
    <lineage>
        <taxon>Bacteria</taxon>
        <taxon>Bacillati</taxon>
        <taxon>Bacillota</taxon>
        <taxon>Clostridia</taxon>
        <taxon>Eubacteriales</taxon>
        <taxon>Syntrophomonadaceae</taxon>
        <taxon>Syntrophomonas</taxon>
    </lineage>
</organism>